<dbReference type="InterPro" id="IPR000524">
    <property type="entry name" value="Tscrpt_reg_HTH_GntR"/>
</dbReference>
<dbReference type="InterPro" id="IPR004839">
    <property type="entry name" value="Aminotransferase_I/II_large"/>
</dbReference>
<proteinExistence type="inferred from homology"/>
<name>A0A2P7Q197_9FIRM</name>
<dbReference type="AlphaFoldDB" id="A0A2P7Q197"/>
<dbReference type="SUPFAM" id="SSF46785">
    <property type="entry name" value="Winged helix' DNA-binding domain"/>
    <property type="match status" value="1"/>
</dbReference>
<dbReference type="InterPro" id="IPR036390">
    <property type="entry name" value="WH_DNA-bd_sf"/>
</dbReference>
<dbReference type="EMBL" id="JYGE01000003">
    <property type="protein sequence ID" value="PSJ31743.1"/>
    <property type="molecule type" value="Genomic_DNA"/>
</dbReference>
<dbReference type="Pfam" id="PF00155">
    <property type="entry name" value="Aminotran_1_2"/>
    <property type="match status" value="1"/>
</dbReference>
<protein>
    <submittedName>
        <fullName evidence="7">GntR family transcriptional regulator</fullName>
    </submittedName>
</protein>
<evidence type="ECO:0000313" key="7">
    <source>
        <dbReference type="EMBL" id="PSJ31743.1"/>
    </source>
</evidence>
<dbReference type="GO" id="GO:0003677">
    <property type="term" value="F:DNA binding"/>
    <property type="evidence" value="ECO:0007669"/>
    <property type="project" value="UniProtKB-KW"/>
</dbReference>
<dbReference type="Pfam" id="PF00392">
    <property type="entry name" value="GntR"/>
    <property type="match status" value="1"/>
</dbReference>
<evidence type="ECO:0000256" key="5">
    <source>
        <dbReference type="ARBA" id="ARBA00023163"/>
    </source>
</evidence>
<accession>A0A2P7Q197</accession>
<comment type="caution">
    <text evidence="7">The sequence shown here is derived from an EMBL/GenBank/DDBJ whole genome shotgun (WGS) entry which is preliminary data.</text>
</comment>
<keyword evidence="4" id="KW-0238">DNA-binding</keyword>
<dbReference type="Gene3D" id="3.40.640.10">
    <property type="entry name" value="Type I PLP-dependent aspartate aminotransferase-like (Major domain)"/>
    <property type="match status" value="1"/>
</dbReference>
<keyword evidence="8" id="KW-1185">Reference proteome</keyword>
<keyword evidence="2" id="KW-0663">Pyridoxal phosphate</keyword>
<evidence type="ECO:0000256" key="2">
    <source>
        <dbReference type="ARBA" id="ARBA00022898"/>
    </source>
</evidence>
<dbReference type="Proteomes" id="UP000241434">
    <property type="component" value="Unassembled WGS sequence"/>
</dbReference>
<dbReference type="CDD" id="cd07377">
    <property type="entry name" value="WHTH_GntR"/>
    <property type="match status" value="1"/>
</dbReference>
<dbReference type="GO" id="GO:0003700">
    <property type="term" value="F:DNA-binding transcription factor activity"/>
    <property type="evidence" value="ECO:0007669"/>
    <property type="project" value="InterPro"/>
</dbReference>
<dbReference type="SMART" id="SM00345">
    <property type="entry name" value="HTH_GNTR"/>
    <property type="match status" value="1"/>
</dbReference>
<dbReference type="CDD" id="cd00609">
    <property type="entry name" value="AAT_like"/>
    <property type="match status" value="1"/>
</dbReference>
<dbReference type="SUPFAM" id="SSF53383">
    <property type="entry name" value="PLP-dependent transferases"/>
    <property type="match status" value="1"/>
</dbReference>
<organism evidence="7 8">
    <name type="scientific">Peptostreptococcus russellii</name>
    <dbReference type="NCBI Taxonomy" id="215200"/>
    <lineage>
        <taxon>Bacteria</taxon>
        <taxon>Bacillati</taxon>
        <taxon>Bacillota</taxon>
        <taxon>Clostridia</taxon>
        <taxon>Peptostreptococcales</taxon>
        <taxon>Peptostreptococcaceae</taxon>
        <taxon>Peptostreptococcus</taxon>
    </lineage>
</organism>
<dbReference type="RefSeq" id="WP_106776484.1">
    <property type="nucleotide sequence ID" value="NZ_JYGE01000003.1"/>
</dbReference>
<sequence length="441" mass="50917">MLQLKKGLLYLQIYNYYKEEIINGTFPANYRLPSKRSLADEYKVSINTVENAYSKLLEEGFIYSKERSGYYVSDVGELYVLNNKPTIVEKKIETTKYDFSYSGVSKEGFPYKVFKKISNNIILDIDLLSKIDYQGYLPLRVQISKYLEKSRGFSVDPKRIVISSGSEYLFQIIFKLVGGKYAIEDPGYQMLHNIMDANNIAYEYVAVDEYGLRVDDLDKIDANICAITPAHQFPTGVIMSMKRRIDLLNKKSIDYIIEDDYDSEFKYSNRPVAALKSIDYNDKVIYMGSFSKSISPAFRLSYMVLPSKLLNKYHELYNCFVCPVPIIVQKILTEFIESGEFEKHLNRMRKIYSKKRQVIVESLKCRKDIKITGADAGLHVVLEYPDSYREDYIIESASKKGLKLYGLEFYGSKRSHPSILLGFATLSLDELKKSMDILKDI</sequence>
<dbReference type="InterPro" id="IPR015424">
    <property type="entry name" value="PyrdxlP-dep_Trfase"/>
</dbReference>
<feature type="domain" description="HTH gntR-type" evidence="6">
    <location>
        <begin position="7"/>
        <end position="75"/>
    </location>
</feature>
<dbReference type="InterPro" id="IPR051446">
    <property type="entry name" value="HTH_trans_reg/aminotransferase"/>
</dbReference>
<gene>
    <name evidence="7" type="ORF">UF10_03705</name>
</gene>
<evidence type="ECO:0000256" key="3">
    <source>
        <dbReference type="ARBA" id="ARBA00023015"/>
    </source>
</evidence>
<dbReference type="Gene3D" id="1.10.10.10">
    <property type="entry name" value="Winged helix-like DNA-binding domain superfamily/Winged helix DNA-binding domain"/>
    <property type="match status" value="1"/>
</dbReference>
<evidence type="ECO:0000256" key="4">
    <source>
        <dbReference type="ARBA" id="ARBA00023125"/>
    </source>
</evidence>
<keyword evidence="5" id="KW-0804">Transcription</keyword>
<dbReference type="InterPro" id="IPR015421">
    <property type="entry name" value="PyrdxlP-dep_Trfase_major"/>
</dbReference>
<dbReference type="PANTHER" id="PTHR46577">
    <property type="entry name" value="HTH-TYPE TRANSCRIPTIONAL REGULATORY PROTEIN GABR"/>
    <property type="match status" value="1"/>
</dbReference>
<keyword evidence="3" id="KW-0805">Transcription regulation</keyword>
<comment type="similarity">
    <text evidence="1">In the C-terminal section; belongs to the class-I pyridoxal-phosphate-dependent aminotransferase family.</text>
</comment>
<evidence type="ECO:0000256" key="1">
    <source>
        <dbReference type="ARBA" id="ARBA00005384"/>
    </source>
</evidence>
<reference evidence="7" key="1">
    <citation type="thesis" date="2015" institute="Rutgers" country="The State University of New Jersey, 14 College Farm Rd., New Brunswick, NJ, USA">
        <title>Ammonia toxicity in bacteria and its implications for treatment of and resource recovery from highly nitrogenous organic wastes.</title>
        <authorList>
            <person name="Luther A.K."/>
        </authorList>
    </citation>
    <scope>NUCLEOTIDE SEQUENCE</scope>
    <source>
        <strain evidence="7">RT-10B</strain>
    </source>
</reference>
<dbReference type="InterPro" id="IPR036388">
    <property type="entry name" value="WH-like_DNA-bd_sf"/>
</dbReference>
<evidence type="ECO:0000313" key="8">
    <source>
        <dbReference type="Proteomes" id="UP000241434"/>
    </source>
</evidence>
<dbReference type="OrthoDB" id="9808770at2"/>
<dbReference type="PROSITE" id="PS50949">
    <property type="entry name" value="HTH_GNTR"/>
    <property type="match status" value="1"/>
</dbReference>
<evidence type="ECO:0000259" key="6">
    <source>
        <dbReference type="PROSITE" id="PS50949"/>
    </source>
</evidence>
<dbReference type="PANTHER" id="PTHR46577:SF1">
    <property type="entry name" value="HTH-TYPE TRANSCRIPTIONAL REGULATORY PROTEIN GABR"/>
    <property type="match status" value="1"/>
</dbReference>
<dbReference type="GO" id="GO:0030170">
    <property type="term" value="F:pyridoxal phosphate binding"/>
    <property type="evidence" value="ECO:0007669"/>
    <property type="project" value="InterPro"/>
</dbReference>